<feature type="region of interest" description="Disordered" evidence="7">
    <location>
        <begin position="211"/>
        <end position="237"/>
    </location>
</feature>
<keyword evidence="2 6" id="KW-0678">Repressor</keyword>
<dbReference type="GO" id="GO:0045892">
    <property type="term" value="P:negative regulation of DNA-templated transcription"/>
    <property type="evidence" value="ECO:0007669"/>
    <property type="project" value="UniProtKB-UniRule"/>
</dbReference>
<feature type="compositionally biased region" description="Low complexity" evidence="7">
    <location>
        <begin position="34"/>
        <end position="43"/>
    </location>
</feature>
<dbReference type="PROSITE" id="PS51754">
    <property type="entry name" value="OVATE"/>
    <property type="match status" value="1"/>
</dbReference>
<evidence type="ECO:0000313" key="10">
    <source>
        <dbReference type="Proteomes" id="UP000743370"/>
    </source>
</evidence>
<feature type="domain" description="OVATE" evidence="8">
    <location>
        <begin position="95"/>
        <end position="157"/>
    </location>
</feature>
<evidence type="ECO:0000256" key="5">
    <source>
        <dbReference type="ARBA" id="ARBA00023242"/>
    </source>
</evidence>
<dbReference type="InterPro" id="IPR038933">
    <property type="entry name" value="Ovate"/>
</dbReference>
<dbReference type="AlphaFoldDB" id="A0A8T0KUC5"/>
<reference evidence="9 10" key="1">
    <citation type="submission" date="2020-05" db="EMBL/GenBank/DDBJ databases">
        <title>Vigna angularis (adzuki bean) Var. LongXiaoDou No. 4 denovo assembly.</title>
        <authorList>
            <person name="Xiang H."/>
        </authorList>
    </citation>
    <scope>NUCLEOTIDE SEQUENCE [LARGE SCALE GENOMIC DNA]</scope>
    <source>
        <tissue evidence="9">Leaf</tissue>
    </source>
</reference>
<evidence type="ECO:0000256" key="1">
    <source>
        <dbReference type="ARBA" id="ARBA00004123"/>
    </source>
</evidence>
<evidence type="ECO:0000256" key="4">
    <source>
        <dbReference type="ARBA" id="ARBA00023163"/>
    </source>
</evidence>
<evidence type="ECO:0000256" key="2">
    <source>
        <dbReference type="ARBA" id="ARBA00022491"/>
    </source>
</evidence>
<comment type="subcellular location">
    <subcellularLocation>
        <location evidence="1 6">Nucleus</location>
    </subcellularLocation>
</comment>
<dbReference type="PANTHER" id="PTHR33057">
    <property type="entry name" value="TRANSCRIPTION REPRESSOR OFP7-RELATED"/>
    <property type="match status" value="1"/>
</dbReference>
<evidence type="ECO:0000259" key="8">
    <source>
        <dbReference type="PROSITE" id="PS51754"/>
    </source>
</evidence>
<sequence>MPTLFSKRLHLCFFKLKYPTILHHPHPPPSTDNSTTFTHPSSSSDDDDHSSSTEPDFASVFASQRFFFSSPGTSNSIVESPDTRTFVPTGGGVTVPKYSLNPYVDFLRSMHEMIRSRQVDITQDWDYLHELLLCYLALNPSHTHKYIIRAFTDLVLQLLSSTPCRTHNTHHHRRHLFVSLSWVKGVPERRLYFDDQKEKFSETKDKQLFHPMKIMHPSKAETSTKTIKDEGESKTDK</sequence>
<gene>
    <name evidence="9" type="ORF">HKW66_Vig0195090</name>
</gene>
<comment type="caution">
    <text evidence="9">The sequence shown here is derived from an EMBL/GenBank/DDBJ whole genome shotgun (WGS) entry which is preliminary data.</text>
</comment>
<dbReference type="GO" id="GO:0005634">
    <property type="term" value="C:nucleus"/>
    <property type="evidence" value="ECO:0007669"/>
    <property type="project" value="UniProtKB-SubCell"/>
</dbReference>
<dbReference type="Pfam" id="PF04844">
    <property type="entry name" value="Ovate"/>
    <property type="match status" value="1"/>
</dbReference>
<dbReference type="Proteomes" id="UP000743370">
    <property type="component" value="Unassembled WGS sequence"/>
</dbReference>
<proteinExistence type="predicted"/>
<dbReference type="NCBIfam" id="TIGR01568">
    <property type="entry name" value="A_thal_3678"/>
    <property type="match status" value="1"/>
</dbReference>
<feature type="region of interest" description="Disordered" evidence="7">
    <location>
        <begin position="25"/>
        <end position="54"/>
    </location>
</feature>
<keyword evidence="5 6" id="KW-0539">Nucleus</keyword>
<keyword evidence="3 6" id="KW-0805">Transcription regulation</keyword>
<dbReference type="EMBL" id="JABFOF010000003">
    <property type="protein sequence ID" value="KAG2401455.1"/>
    <property type="molecule type" value="Genomic_DNA"/>
</dbReference>
<name>A0A8T0KUC5_PHAAN</name>
<keyword evidence="4 6" id="KW-0804">Transcription</keyword>
<evidence type="ECO:0000313" key="9">
    <source>
        <dbReference type="EMBL" id="KAG2401455.1"/>
    </source>
</evidence>
<comment type="function">
    <text evidence="6">Transcriptional repressor that regulates multiple aspects of plant growth and development.</text>
</comment>
<feature type="compositionally biased region" description="Basic and acidic residues" evidence="7">
    <location>
        <begin position="226"/>
        <end position="237"/>
    </location>
</feature>
<organism evidence="9 10">
    <name type="scientific">Phaseolus angularis</name>
    <name type="common">Azuki bean</name>
    <name type="synonym">Vigna angularis</name>
    <dbReference type="NCBI Taxonomy" id="3914"/>
    <lineage>
        <taxon>Eukaryota</taxon>
        <taxon>Viridiplantae</taxon>
        <taxon>Streptophyta</taxon>
        <taxon>Embryophyta</taxon>
        <taxon>Tracheophyta</taxon>
        <taxon>Spermatophyta</taxon>
        <taxon>Magnoliopsida</taxon>
        <taxon>eudicotyledons</taxon>
        <taxon>Gunneridae</taxon>
        <taxon>Pentapetalae</taxon>
        <taxon>rosids</taxon>
        <taxon>fabids</taxon>
        <taxon>Fabales</taxon>
        <taxon>Fabaceae</taxon>
        <taxon>Papilionoideae</taxon>
        <taxon>50 kb inversion clade</taxon>
        <taxon>NPAAA clade</taxon>
        <taxon>indigoferoid/millettioid clade</taxon>
        <taxon>Phaseoleae</taxon>
        <taxon>Vigna</taxon>
    </lineage>
</organism>
<dbReference type="InterPro" id="IPR006458">
    <property type="entry name" value="Ovate_C"/>
</dbReference>
<evidence type="ECO:0000256" key="6">
    <source>
        <dbReference type="RuleBase" id="RU367028"/>
    </source>
</evidence>
<evidence type="ECO:0000256" key="3">
    <source>
        <dbReference type="ARBA" id="ARBA00023015"/>
    </source>
</evidence>
<evidence type="ECO:0000256" key="7">
    <source>
        <dbReference type="SAM" id="MobiDB-lite"/>
    </source>
</evidence>
<dbReference type="PANTHER" id="PTHR33057:SF175">
    <property type="entry name" value="TRANSCRIPTION REPRESSOR OFP12"/>
    <property type="match status" value="1"/>
</dbReference>
<protein>
    <recommendedName>
        <fullName evidence="6">Transcription repressor</fullName>
    </recommendedName>
    <alternativeName>
        <fullName evidence="6">Ovate family protein</fullName>
    </alternativeName>
</protein>
<accession>A0A8T0KUC5</accession>